<dbReference type="Proteomes" id="UP001642501">
    <property type="component" value="Unassembled WGS sequence"/>
</dbReference>
<protein>
    <submittedName>
        <fullName evidence="1">Uncharacterized protein</fullName>
    </submittedName>
</protein>
<name>A0ABP0DRP5_9PEZI</name>
<organism evidence="1 2">
    <name type="scientific">Sporothrix epigloea</name>
    <dbReference type="NCBI Taxonomy" id="1892477"/>
    <lineage>
        <taxon>Eukaryota</taxon>
        <taxon>Fungi</taxon>
        <taxon>Dikarya</taxon>
        <taxon>Ascomycota</taxon>
        <taxon>Pezizomycotina</taxon>
        <taxon>Sordariomycetes</taxon>
        <taxon>Sordariomycetidae</taxon>
        <taxon>Ophiostomatales</taxon>
        <taxon>Ophiostomataceae</taxon>
        <taxon>Sporothrix</taxon>
    </lineage>
</organism>
<sequence>MVSSKTSTPQQRCHISANRDLTSVEKVDGTDIDDLLPLLEPPGDLETKAYYWAFPSRPHLLGRTSSGTTPWWLLSEPPENPHWGITGDLKEVTICGPVGPHAIHACWRVSTLNRVRKALHDLPWTSIDVLRIGRTKFPEHERPVIVWVGVSPSGMAKIEKSWDLIASKLRAVRAALDADNLKDVECGMRESEVVRTAAAGPRLLLPSLDRSRFELYGSRAELIATQAASATVGQAITPAHCKSSTGTLGLYLMEESEAGTDGEESGTVWGLTCHHVAFPADGDRTE</sequence>
<accession>A0ABP0DRP5</accession>
<dbReference type="EMBL" id="CAWUOM010000079">
    <property type="protein sequence ID" value="CAK7270892.1"/>
    <property type="molecule type" value="Genomic_DNA"/>
</dbReference>
<reference evidence="1 2" key="1">
    <citation type="submission" date="2024-01" db="EMBL/GenBank/DDBJ databases">
        <authorList>
            <person name="Allen C."/>
            <person name="Tagirdzhanova G."/>
        </authorList>
    </citation>
    <scope>NUCLEOTIDE SEQUENCE [LARGE SCALE GENOMIC DNA]</scope>
    <source>
        <strain evidence="1 2">CBS 573.63</strain>
    </source>
</reference>
<evidence type="ECO:0000313" key="2">
    <source>
        <dbReference type="Proteomes" id="UP001642501"/>
    </source>
</evidence>
<keyword evidence="2" id="KW-1185">Reference proteome</keyword>
<evidence type="ECO:0000313" key="1">
    <source>
        <dbReference type="EMBL" id="CAK7270892.1"/>
    </source>
</evidence>
<proteinExistence type="predicted"/>
<comment type="caution">
    <text evidence="1">The sequence shown here is derived from an EMBL/GenBank/DDBJ whole genome shotgun (WGS) entry which is preliminary data.</text>
</comment>
<gene>
    <name evidence="1" type="ORF">SEPCBS57363_004334</name>
</gene>